<protein>
    <submittedName>
        <fullName evidence="1">Uncharacterized protein</fullName>
    </submittedName>
</protein>
<proteinExistence type="predicted"/>
<sequence length="105" mass="11830">MLSIDTRLIRYEPPQFRNFRSALPEGGDVVEFLVETNAPIPARALGPALQVGTTLVVEVAEVDSTHYRFLAFNPERLEPGAPIDLCWSGRPETARSTRFRFERLS</sequence>
<evidence type="ECO:0000313" key="1">
    <source>
        <dbReference type="EMBL" id="GDY60451.1"/>
    </source>
</evidence>
<dbReference type="AlphaFoldDB" id="A0A4D4LFM8"/>
<accession>A0A4D4LFM8</accession>
<name>A0A4D4LFM8_STRVO</name>
<comment type="caution">
    <text evidence="1">The sequence shown here is derived from an EMBL/GenBank/DDBJ whole genome shotgun (WGS) entry which is preliminary data.</text>
</comment>
<reference evidence="1 2" key="1">
    <citation type="journal article" date="2020" name="Int. J. Syst. Evol. Microbiol.">
        <title>Reclassification of Streptomyces castelarensis and Streptomyces sporoclivatus as later heterotypic synonyms of Streptomyces antimycoticus.</title>
        <authorList>
            <person name="Komaki H."/>
            <person name="Tamura T."/>
        </authorList>
    </citation>
    <scope>NUCLEOTIDE SEQUENCE [LARGE SCALE GENOMIC DNA]</scope>
    <source>
        <strain evidence="1 2">NBRC 13459</strain>
    </source>
</reference>
<organism evidence="1 2">
    <name type="scientific">Streptomyces violaceusniger</name>
    <dbReference type="NCBI Taxonomy" id="68280"/>
    <lineage>
        <taxon>Bacteria</taxon>
        <taxon>Bacillati</taxon>
        <taxon>Actinomycetota</taxon>
        <taxon>Actinomycetes</taxon>
        <taxon>Kitasatosporales</taxon>
        <taxon>Streptomycetaceae</taxon>
        <taxon>Streptomyces</taxon>
        <taxon>Streptomyces violaceusniger group</taxon>
    </lineage>
</organism>
<dbReference type="EMBL" id="BJHW01000002">
    <property type="protein sequence ID" value="GDY60451.1"/>
    <property type="molecule type" value="Genomic_DNA"/>
</dbReference>
<gene>
    <name evidence="1" type="ORF">SVIO_110740</name>
</gene>
<dbReference type="Proteomes" id="UP000301309">
    <property type="component" value="Unassembled WGS sequence"/>
</dbReference>
<evidence type="ECO:0000313" key="2">
    <source>
        <dbReference type="Proteomes" id="UP000301309"/>
    </source>
</evidence>
<keyword evidence="2" id="KW-1185">Reference proteome</keyword>